<dbReference type="Pfam" id="PF00941">
    <property type="entry name" value="FAD_binding_5"/>
    <property type="match status" value="1"/>
</dbReference>
<dbReference type="Gene3D" id="3.30.390.50">
    <property type="entry name" value="CO dehydrogenase flavoprotein, C-terminal domain"/>
    <property type="match status" value="1"/>
</dbReference>
<dbReference type="SMART" id="SM01092">
    <property type="entry name" value="CO_deh_flav_C"/>
    <property type="match status" value="1"/>
</dbReference>
<feature type="domain" description="FAD-binding PCMH-type" evidence="3">
    <location>
        <begin position="1"/>
        <end position="221"/>
    </location>
</feature>
<dbReference type="InterPro" id="IPR036683">
    <property type="entry name" value="CO_DH_flav_C_dom_sf"/>
</dbReference>
<dbReference type="InterPro" id="IPR002346">
    <property type="entry name" value="Mopterin_DH_FAD-bd"/>
</dbReference>
<name>A0A1G8LB43_9RHOB</name>
<dbReference type="PANTHER" id="PTHR42659:SF5">
    <property type="entry name" value="ALDEHYDE OXIDOREDUCTASE FAD-BINDING SUBUNIT PAOB"/>
    <property type="match status" value="1"/>
</dbReference>
<dbReference type="GO" id="GO:0016491">
    <property type="term" value="F:oxidoreductase activity"/>
    <property type="evidence" value="ECO:0007669"/>
    <property type="project" value="InterPro"/>
</dbReference>
<dbReference type="InterPro" id="IPR016169">
    <property type="entry name" value="FAD-bd_PCMH_sub2"/>
</dbReference>
<dbReference type="RefSeq" id="WP_089845803.1">
    <property type="nucleotide sequence ID" value="NZ_FNEJ01000006.1"/>
</dbReference>
<dbReference type="PROSITE" id="PS51387">
    <property type="entry name" value="FAD_PCMH"/>
    <property type="match status" value="1"/>
</dbReference>
<evidence type="ECO:0000313" key="4">
    <source>
        <dbReference type="EMBL" id="SDI52875.1"/>
    </source>
</evidence>
<dbReference type="PANTHER" id="PTHR42659">
    <property type="entry name" value="XANTHINE DEHYDROGENASE SUBUNIT C-RELATED"/>
    <property type="match status" value="1"/>
</dbReference>
<dbReference type="OrthoDB" id="9814706at2"/>
<dbReference type="Proteomes" id="UP000199093">
    <property type="component" value="Unassembled WGS sequence"/>
</dbReference>
<evidence type="ECO:0000313" key="5">
    <source>
        <dbReference type="Proteomes" id="UP000199093"/>
    </source>
</evidence>
<dbReference type="Pfam" id="PF03450">
    <property type="entry name" value="CO_deh_flav_C"/>
    <property type="match status" value="1"/>
</dbReference>
<keyword evidence="1" id="KW-0285">Flavoprotein</keyword>
<dbReference type="InterPro" id="IPR005107">
    <property type="entry name" value="CO_DH_flav_C"/>
</dbReference>
<protein>
    <submittedName>
        <fullName evidence="4">Xanthine dehydrogenase YagS FAD-binding subunit</fullName>
    </submittedName>
</protein>
<evidence type="ECO:0000256" key="2">
    <source>
        <dbReference type="ARBA" id="ARBA00022827"/>
    </source>
</evidence>
<dbReference type="GO" id="GO:0071949">
    <property type="term" value="F:FAD binding"/>
    <property type="evidence" value="ECO:0007669"/>
    <property type="project" value="InterPro"/>
</dbReference>
<dbReference type="SUPFAM" id="SSF56176">
    <property type="entry name" value="FAD-binding/transporter-associated domain-like"/>
    <property type="match status" value="1"/>
</dbReference>
<dbReference type="EMBL" id="FNEJ01000006">
    <property type="protein sequence ID" value="SDI52875.1"/>
    <property type="molecule type" value="Genomic_DNA"/>
</dbReference>
<dbReference type="AlphaFoldDB" id="A0A1G8LB43"/>
<sequence>MRAFDYTRAESLDQAAAALDPAASVIAGGTNLLDLMKLQVMTPERVVDITRLPGLDAIEPEGEGLRLGALVRNSDLAADPRIRARYPLLSRALLSGASGQIRNKATTGGNLLQRTRCPYFYDPAMACSKREPGAGCAAQGGVGRMLAIFGTSDACLAAHPSDMAVALRALDAEVEVRSRDGGLRRLALDELYRLPGDRPDLETTLAADDLITAVILPAPVAGSVQAYRKLRDRASYAFALVSVAAVIRMDQGRIGQAALAFGGVAPRPWRDAGLEAMLHGKTPDEALFREVAQRLTADPAPNPDTEFKRPLLRRTLVAVLREATGLAQPSIGTDATKDAA</sequence>
<keyword evidence="5" id="KW-1185">Reference proteome</keyword>
<organism evidence="4 5">
    <name type="scientific">Salipiger marinus</name>
    <dbReference type="NCBI Taxonomy" id="555512"/>
    <lineage>
        <taxon>Bacteria</taxon>
        <taxon>Pseudomonadati</taxon>
        <taxon>Pseudomonadota</taxon>
        <taxon>Alphaproteobacteria</taxon>
        <taxon>Rhodobacterales</taxon>
        <taxon>Roseobacteraceae</taxon>
        <taxon>Salipiger</taxon>
    </lineage>
</organism>
<reference evidence="4 5" key="1">
    <citation type="submission" date="2016-10" db="EMBL/GenBank/DDBJ databases">
        <authorList>
            <person name="de Groot N.N."/>
        </authorList>
    </citation>
    <scope>NUCLEOTIDE SEQUENCE [LARGE SCALE GENOMIC DNA]</scope>
    <source>
        <strain evidence="4 5">DSM 26424</strain>
    </source>
</reference>
<proteinExistence type="predicted"/>
<dbReference type="Gene3D" id="3.30.465.10">
    <property type="match status" value="2"/>
</dbReference>
<dbReference type="Gene3D" id="3.30.43.10">
    <property type="entry name" value="Uridine Diphospho-n-acetylenolpyruvylglucosamine Reductase, domain 2"/>
    <property type="match status" value="1"/>
</dbReference>
<evidence type="ECO:0000259" key="3">
    <source>
        <dbReference type="PROSITE" id="PS51387"/>
    </source>
</evidence>
<dbReference type="InterPro" id="IPR016166">
    <property type="entry name" value="FAD-bd_PCMH"/>
</dbReference>
<dbReference type="InterPro" id="IPR051312">
    <property type="entry name" value="Diverse_Substr_Oxidored"/>
</dbReference>
<accession>A0A1G8LB43</accession>
<dbReference type="STRING" id="555512.SAMN04487993_100665"/>
<dbReference type="InterPro" id="IPR036318">
    <property type="entry name" value="FAD-bd_PCMH-like_sf"/>
</dbReference>
<dbReference type="SUPFAM" id="SSF55447">
    <property type="entry name" value="CO dehydrogenase flavoprotein C-terminal domain-like"/>
    <property type="match status" value="1"/>
</dbReference>
<gene>
    <name evidence="4" type="ORF">SAMN04487993_100665</name>
</gene>
<keyword evidence="2" id="KW-0274">FAD</keyword>
<dbReference type="InterPro" id="IPR016167">
    <property type="entry name" value="FAD-bd_PCMH_sub1"/>
</dbReference>
<evidence type="ECO:0000256" key="1">
    <source>
        <dbReference type="ARBA" id="ARBA00022630"/>
    </source>
</evidence>